<comment type="caution">
    <text evidence="1">The sequence shown here is derived from an EMBL/GenBank/DDBJ whole genome shotgun (WGS) entry which is preliminary data.</text>
</comment>
<protein>
    <submittedName>
        <fullName evidence="1">Uncharacterized protein</fullName>
    </submittedName>
</protein>
<dbReference type="RefSeq" id="WP_164578546.1">
    <property type="nucleotide sequence ID" value="NZ_WUEZ01000039.1"/>
</dbReference>
<dbReference type="GO" id="GO:0003677">
    <property type="term" value="F:DNA binding"/>
    <property type="evidence" value="ECO:0007669"/>
    <property type="project" value="InterPro"/>
</dbReference>
<reference evidence="1 2" key="1">
    <citation type="submission" date="2019-12" db="EMBL/GenBank/DDBJ databases">
        <title>Rhizobium genotypes associated with high levels of biological nitrogen fixation by grain legumes in a temperate-maritime cropping system.</title>
        <authorList>
            <person name="Maluk M."/>
            <person name="Francesc Ferrando Molina F."/>
            <person name="Lopez Del Egido L."/>
            <person name="Lafos M."/>
            <person name="Langarica-Fuentes A."/>
            <person name="Gebre Yohannes G."/>
            <person name="Young M.W."/>
            <person name="Martin P."/>
            <person name="Gantlett R."/>
            <person name="Kenicer G."/>
            <person name="Hawes C."/>
            <person name="Begg G.S."/>
            <person name="Quilliam R.S."/>
            <person name="Squire G.R."/>
            <person name="Poole P.S."/>
            <person name="Young P.W."/>
            <person name="Iannetta P.M."/>
            <person name="James E.K."/>
        </authorList>
    </citation>
    <scope>NUCLEOTIDE SEQUENCE [LARGE SCALE GENOMIC DNA]</scope>
    <source>
        <strain evidence="1 2">JHI1096</strain>
    </source>
</reference>
<dbReference type="Gene3D" id="1.10.260.40">
    <property type="entry name" value="lambda repressor-like DNA-binding domains"/>
    <property type="match status" value="2"/>
</dbReference>
<gene>
    <name evidence="1" type="ORF">GR204_27735</name>
</gene>
<dbReference type="InterPro" id="IPR001387">
    <property type="entry name" value="Cro/C1-type_HTH"/>
</dbReference>
<dbReference type="AlphaFoldDB" id="A0A6P0BG02"/>
<dbReference type="CDD" id="cd00093">
    <property type="entry name" value="HTH_XRE"/>
    <property type="match status" value="1"/>
</dbReference>
<sequence length="183" mass="20310">MAIIIPSEALRVARALLNLTRSELAEGAELAEKTVQRAEAGEPTARASEKLQAFYEQRGVGFTGSVDLATGKITGAGARWRAPTVLPPQGPESDDFRTESFGVHFRAARAWFDKSQRVVAEETNLSQKTIIALEQVSDHSNSEFRRLREYYESQGLEFLSWGDTSRNLYYGVGVRQRQPTDGS</sequence>
<dbReference type="InterPro" id="IPR010982">
    <property type="entry name" value="Lambda_DNA-bd_dom_sf"/>
</dbReference>
<evidence type="ECO:0000313" key="1">
    <source>
        <dbReference type="EMBL" id="NEI37711.1"/>
    </source>
</evidence>
<dbReference type="Proteomes" id="UP000471560">
    <property type="component" value="Unassembled WGS sequence"/>
</dbReference>
<name>A0A6P0BG02_RHILE</name>
<dbReference type="EMBL" id="WUEZ01000039">
    <property type="protein sequence ID" value="NEI37711.1"/>
    <property type="molecule type" value="Genomic_DNA"/>
</dbReference>
<dbReference type="SUPFAM" id="SSF47413">
    <property type="entry name" value="lambda repressor-like DNA-binding domains"/>
    <property type="match status" value="1"/>
</dbReference>
<accession>A0A6P0BG02</accession>
<organism evidence="1 2">
    <name type="scientific">Rhizobium leguminosarum</name>
    <dbReference type="NCBI Taxonomy" id="384"/>
    <lineage>
        <taxon>Bacteria</taxon>
        <taxon>Pseudomonadati</taxon>
        <taxon>Pseudomonadota</taxon>
        <taxon>Alphaproteobacteria</taxon>
        <taxon>Hyphomicrobiales</taxon>
        <taxon>Rhizobiaceae</taxon>
        <taxon>Rhizobium/Agrobacterium group</taxon>
        <taxon>Rhizobium</taxon>
    </lineage>
</organism>
<evidence type="ECO:0000313" key="2">
    <source>
        <dbReference type="Proteomes" id="UP000471560"/>
    </source>
</evidence>
<proteinExistence type="predicted"/>